<feature type="region of interest" description="Disordered" evidence="5">
    <location>
        <begin position="89"/>
        <end position="108"/>
    </location>
</feature>
<keyword evidence="3 4" id="KW-0378">Hydrolase</keyword>
<dbReference type="InterPro" id="IPR044651">
    <property type="entry name" value="OTSB-like"/>
</dbReference>
<comment type="cofactor">
    <cofactor evidence="4">
        <name>Mg(2+)</name>
        <dbReference type="ChEBI" id="CHEBI:18420"/>
    </cofactor>
</comment>
<dbReference type="GO" id="GO:0005992">
    <property type="term" value="P:trehalose biosynthetic process"/>
    <property type="evidence" value="ECO:0007669"/>
    <property type="project" value="UniProtKB-UniPathway"/>
</dbReference>
<evidence type="ECO:0000256" key="1">
    <source>
        <dbReference type="ARBA" id="ARBA00005199"/>
    </source>
</evidence>
<dbReference type="Pfam" id="PF02358">
    <property type="entry name" value="Trehalose_PPase"/>
    <property type="match status" value="1"/>
</dbReference>
<dbReference type="PANTHER" id="PTHR43768:SF3">
    <property type="entry name" value="TREHALOSE 6-PHOSPHATE PHOSPHATASE"/>
    <property type="match status" value="1"/>
</dbReference>
<accession>A0A6J4IA51</accession>
<evidence type="ECO:0000313" key="6">
    <source>
        <dbReference type="EMBL" id="CAA9245585.1"/>
    </source>
</evidence>
<dbReference type="AlphaFoldDB" id="A0A6J4IA51"/>
<dbReference type="Gene3D" id="3.40.50.1000">
    <property type="entry name" value="HAD superfamily/HAD-like"/>
    <property type="match status" value="1"/>
</dbReference>
<evidence type="ECO:0000256" key="3">
    <source>
        <dbReference type="ARBA" id="ARBA00022801"/>
    </source>
</evidence>
<dbReference type="InterPro" id="IPR023214">
    <property type="entry name" value="HAD_sf"/>
</dbReference>
<name>A0A6J4IA51_9PROT</name>
<dbReference type="CDD" id="cd01627">
    <property type="entry name" value="HAD_TPP"/>
    <property type="match status" value="1"/>
</dbReference>
<dbReference type="GO" id="GO:0046872">
    <property type="term" value="F:metal ion binding"/>
    <property type="evidence" value="ECO:0007669"/>
    <property type="project" value="UniProtKB-KW"/>
</dbReference>
<comment type="catalytic activity">
    <reaction evidence="4">
        <text>alpha,alpha-trehalose 6-phosphate + H2O = alpha,alpha-trehalose + phosphate</text>
        <dbReference type="Rhea" id="RHEA:23420"/>
        <dbReference type="ChEBI" id="CHEBI:15377"/>
        <dbReference type="ChEBI" id="CHEBI:16551"/>
        <dbReference type="ChEBI" id="CHEBI:43474"/>
        <dbReference type="ChEBI" id="CHEBI:58429"/>
        <dbReference type="EC" id="3.1.3.12"/>
    </reaction>
</comment>
<dbReference type="NCBIfam" id="TIGR01484">
    <property type="entry name" value="HAD-SF-IIB"/>
    <property type="match status" value="1"/>
</dbReference>
<evidence type="ECO:0000256" key="2">
    <source>
        <dbReference type="ARBA" id="ARBA00008770"/>
    </source>
</evidence>
<dbReference type="InterPro" id="IPR006379">
    <property type="entry name" value="HAD-SF_hydro_IIB"/>
</dbReference>
<organism evidence="6">
    <name type="scientific">uncultured Acetobacteraceae bacterium</name>
    <dbReference type="NCBI Taxonomy" id="169975"/>
    <lineage>
        <taxon>Bacteria</taxon>
        <taxon>Pseudomonadati</taxon>
        <taxon>Pseudomonadota</taxon>
        <taxon>Alphaproteobacteria</taxon>
        <taxon>Acetobacterales</taxon>
        <taxon>Acetobacteraceae</taxon>
        <taxon>environmental samples</taxon>
    </lineage>
</organism>
<evidence type="ECO:0000256" key="4">
    <source>
        <dbReference type="RuleBase" id="RU361117"/>
    </source>
</evidence>
<dbReference type="GO" id="GO:0004805">
    <property type="term" value="F:trehalose-phosphatase activity"/>
    <property type="evidence" value="ECO:0007669"/>
    <property type="project" value="UniProtKB-EC"/>
</dbReference>
<reference evidence="6" key="1">
    <citation type="submission" date="2020-02" db="EMBL/GenBank/DDBJ databases">
        <authorList>
            <person name="Meier V. D."/>
        </authorList>
    </citation>
    <scope>NUCLEOTIDE SEQUENCE</scope>
    <source>
        <strain evidence="6">AVDCRST_MAG08</strain>
    </source>
</reference>
<dbReference type="EMBL" id="CADCTG010000153">
    <property type="protein sequence ID" value="CAA9245585.1"/>
    <property type="molecule type" value="Genomic_DNA"/>
</dbReference>
<comment type="function">
    <text evidence="4">Removes the phosphate from trehalose 6-phosphate to produce free trehalose.</text>
</comment>
<protein>
    <recommendedName>
        <fullName evidence="4">Trehalose 6-phosphate phosphatase</fullName>
        <ecNumber evidence="4">3.1.3.12</ecNumber>
    </recommendedName>
</protein>
<dbReference type="PANTHER" id="PTHR43768">
    <property type="entry name" value="TREHALOSE 6-PHOSPHATE PHOSPHATASE"/>
    <property type="match status" value="1"/>
</dbReference>
<dbReference type="SUPFAM" id="SSF56784">
    <property type="entry name" value="HAD-like"/>
    <property type="match status" value="1"/>
</dbReference>
<dbReference type="InterPro" id="IPR036412">
    <property type="entry name" value="HAD-like_sf"/>
</dbReference>
<dbReference type="UniPathway" id="UPA00299"/>
<dbReference type="NCBIfam" id="TIGR00685">
    <property type="entry name" value="T6PP"/>
    <property type="match status" value="1"/>
</dbReference>
<keyword evidence="4" id="KW-0460">Magnesium</keyword>
<dbReference type="InterPro" id="IPR003337">
    <property type="entry name" value="Trehalose_PPase"/>
</dbReference>
<evidence type="ECO:0000256" key="5">
    <source>
        <dbReference type="SAM" id="MobiDB-lite"/>
    </source>
</evidence>
<comment type="similarity">
    <text evidence="2 4">Belongs to the trehalose phosphatase family.</text>
</comment>
<comment type="pathway">
    <text evidence="1 4">Glycan biosynthesis; trehalose biosynthesis.</text>
</comment>
<dbReference type="Gene3D" id="3.30.70.1020">
    <property type="entry name" value="Trehalose-6-phosphate phosphatase related protein, domain 2"/>
    <property type="match status" value="1"/>
</dbReference>
<proteinExistence type="inferred from homology"/>
<gene>
    <name evidence="6" type="ORF">AVDCRST_MAG08-1837</name>
</gene>
<sequence>MAGSVPFPPPPLSPDLGPIADAALFLDFDGTLVEIAPRPDAVQVQPGLPDLLQRLAAGLDGALAIVSGRPLRDLDHFLPVPIAKVGDHGATLRPVPGQPPESPDLPHAPPEWRERAASLVERFPGTLIEDKEHGFVVHYRLAPAAGPEAKAMLDELVAGPPAGFTLLEARMAWEVRPRGASKGTAVRALMGRAPFAGRRPVFIGDDVTDEEGMAVAREFGGLGLRLQDAFGEPEALREWLARCDPAPPPAAAETETPA</sequence>
<feature type="compositionally biased region" description="Pro residues" evidence="5">
    <location>
        <begin position="96"/>
        <end position="108"/>
    </location>
</feature>
<dbReference type="EC" id="3.1.3.12" evidence="4"/>
<keyword evidence="4" id="KW-0479">Metal-binding</keyword>